<feature type="active site" description="Proton acceptor" evidence="13">
    <location>
        <position position="76"/>
    </location>
</feature>
<evidence type="ECO:0000256" key="11">
    <source>
        <dbReference type="ARBA" id="ARBA00023157"/>
    </source>
</evidence>
<protein>
    <recommendedName>
        <fullName evidence="4 18">Peroxidase</fullName>
        <ecNumber evidence="4 18">1.11.1.7</ecNumber>
    </recommendedName>
</protein>
<evidence type="ECO:0000256" key="6">
    <source>
        <dbReference type="ARBA" id="ARBA00022617"/>
    </source>
</evidence>
<evidence type="ECO:0000256" key="12">
    <source>
        <dbReference type="ARBA" id="ARBA00023180"/>
    </source>
</evidence>
<feature type="disulfide bond" evidence="17">
    <location>
        <begin position="210"/>
        <end position="242"/>
    </location>
</feature>
<accession>A0A7J7GBF7</accession>
<evidence type="ECO:0000256" key="2">
    <source>
        <dbReference type="ARBA" id="ARBA00002322"/>
    </source>
</evidence>
<evidence type="ECO:0000256" key="16">
    <source>
        <dbReference type="PIRSR" id="PIRSR600823-4"/>
    </source>
</evidence>
<comment type="similarity">
    <text evidence="3">Belongs to the peroxidase family. Ascorbate peroxidase subfamily.</text>
</comment>
<evidence type="ECO:0000256" key="1">
    <source>
        <dbReference type="ARBA" id="ARBA00000189"/>
    </source>
</evidence>
<dbReference type="CDD" id="cd00693">
    <property type="entry name" value="secretory_peroxidase"/>
    <property type="match status" value="1"/>
</dbReference>
<feature type="disulfide bond" evidence="17">
    <location>
        <begin position="78"/>
        <end position="83"/>
    </location>
</feature>
<evidence type="ECO:0000313" key="21">
    <source>
        <dbReference type="Proteomes" id="UP000593564"/>
    </source>
</evidence>
<evidence type="ECO:0000259" key="19">
    <source>
        <dbReference type="PROSITE" id="PS50873"/>
    </source>
</evidence>
<dbReference type="PROSITE" id="PS00435">
    <property type="entry name" value="PEROXIDASE_1"/>
    <property type="match status" value="1"/>
</dbReference>
<feature type="binding site" evidence="15">
    <location>
        <position position="86"/>
    </location>
    <ligand>
        <name>Ca(2+)</name>
        <dbReference type="ChEBI" id="CHEBI:29108"/>
        <label>1</label>
    </ligand>
</feature>
<evidence type="ECO:0000256" key="14">
    <source>
        <dbReference type="PIRSR" id="PIRSR600823-2"/>
    </source>
</evidence>
<feature type="binding site" evidence="15">
    <location>
        <position position="82"/>
    </location>
    <ligand>
        <name>Ca(2+)</name>
        <dbReference type="ChEBI" id="CHEBI:29108"/>
        <label>1</label>
    </ligand>
</feature>
<dbReference type="Gene3D" id="1.10.420.10">
    <property type="entry name" value="Peroxidase, domain 2"/>
    <property type="match status" value="1"/>
</dbReference>
<evidence type="ECO:0000256" key="15">
    <source>
        <dbReference type="PIRSR" id="PIRSR600823-3"/>
    </source>
</evidence>
<comment type="catalytic activity">
    <reaction evidence="1 18">
        <text>2 a phenolic donor + H2O2 = 2 a phenolic radical donor + 2 H2O</text>
        <dbReference type="Rhea" id="RHEA:56136"/>
        <dbReference type="ChEBI" id="CHEBI:15377"/>
        <dbReference type="ChEBI" id="CHEBI:16240"/>
        <dbReference type="ChEBI" id="CHEBI:139520"/>
        <dbReference type="ChEBI" id="CHEBI:139521"/>
        <dbReference type="EC" id="1.11.1.7"/>
    </reaction>
</comment>
<dbReference type="InterPro" id="IPR000823">
    <property type="entry name" value="Peroxidase_pln"/>
</dbReference>
<reference evidence="21" key="1">
    <citation type="journal article" date="2020" name="Nat. Commun.">
        <title>Genome assembly of wild tea tree DASZ reveals pedigree and selection history of tea varieties.</title>
        <authorList>
            <person name="Zhang W."/>
            <person name="Zhang Y."/>
            <person name="Qiu H."/>
            <person name="Guo Y."/>
            <person name="Wan H."/>
            <person name="Zhang X."/>
            <person name="Scossa F."/>
            <person name="Alseekh S."/>
            <person name="Zhang Q."/>
            <person name="Wang P."/>
            <person name="Xu L."/>
            <person name="Schmidt M.H."/>
            <person name="Jia X."/>
            <person name="Li D."/>
            <person name="Zhu A."/>
            <person name="Guo F."/>
            <person name="Chen W."/>
            <person name="Ni D."/>
            <person name="Usadel B."/>
            <person name="Fernie A.R."/>
            <person name="Wen W."/>
        </authorList>
    </citation>
    <scope>NUCLEOTIDE SEQUENCE [LARGE SCALE GENOMIC DNA]</scope>
    <source>
        <strain evidence="21">cv. G240</strain>
    </source>
</reference>
<keyword evidence="6 18" id="KW-0349">Heme</keyword>
<comment type="cofactor">
    <cofactor evidence="15 18">
        <name>heme b</name>
        <dbReference type="ChEBI" id="CHEBI:60344"/>
    </cofactor>
    <text evidence="15 18">Binds 1 heme b (iron(II)-protoporphyrin IX) group per subunit.</text>
</comment>
<comment type="function">
    <text evidence="2">Removal of H(2)O(2), oxidation of toxic reductants, biosynthesis and degradation of lignin, suberization, auxin catabolism, response to environmental stresses such as wounding, pathogen attack and oxidative stress. These functions might be dependent on each isozyme/isoform in each plant tissue.</text>
</comment>
<feature type="binding site" evidence="15">
    <location>
        <position position="80"/>
    </location>
    <ligand>
        <name>Ca(2+)</name>
        <dbReference type="ChEBI" id="CHEBI:29108"/>
        <label>1</label>
    </ligand>
</feature>
<feature type="binding site" evidence="15">
    <location>
        <position position="84"/>
    </location>
    <ligand>
        <name>Ca(2+)</name>
        <dbReference type="ChEBI" id="CHEBI:29108"/>
        <label>1</label>
    </ligand>
</feature>
<evidence type="ECO:0000256" key="10">
    <source>
        <dbReference type="ARBA" id="ARBA00023004"/>
    </source>
</evidence>
<feature type="binding site" description="axial binding residue" evidence="15">
    <location>
        <position position="203"/>
    </location>
    <ligand>
        <name>heme b</name>
        <dbReference type="ChEBI" id="CHEBI:60344"/>
    </ligand>
    <ligandPart>
        <name>Fe</name>
        <dbReference type="ChEBI" id="CHEBI:18248"/>
    </ligandPart>
</feature>
<dbReference type="AlphaFoldDB" id="A0A7J7GBF7"/>
<comment type="caution">
    <text evidence="20">The sequence shown here is derived from an EMBL/GenBank/DDBJ whole genome shotgun (WGS) entry which is preliminary data.</text>
</comment>
<dbReference type="FunFam" id="1.10.420.10:FF:000006">
    <property type="entry name" value="Peroxidase"/>
    <property type="match status" value="1"/>
</dbReference>
<dbReference type="InterPro" id="IPR033905">
    <property type="entry name" value="Secretory_peroxidase"/>
</dbReference>
<keyword evidence="21" id="KW-1185">Reference proteome</keyword>
<feature type="site" description="Transition state stabilizer" evidence="16">
    <location>
        <position position="72"/>
    </location>
</feature>
<comment type="similarity">
    <text evidence="18">Belongs to the peroxidase family. Classical plant (class III) peroxidase subfamily.</text>
</comment>
<keyword evidence="7 15" id="KW-0479">Metal-binding</keyword>
<dbReference type="GO" id="GO:0020037">
    <property type="term" value="F:heme binding"/>
    <property type="evidence" value="ECO:0007669"/>
    <property type="project" value="UniProtKB-UniRule"/>
</dbReference>
<dbReference type="EC" id="1.11.1.7" evidence="4 18"/>
<dbReference type="PANTHER" id="PTHR31235">
    <property type="entry name" value="PEROXIDASE 25-RELATED"/>
    <property type="match status" value="1"/>
</dbReference>
<evidence type="ECO:0000256" key="9">
    <source>
        <dbReference type="ARBA" id="ARBA00023002"/>
    </source>
</evidence>
<evidence type="ECO:0000313" key="20">
    <source>
        <dbReference type="EMBL" id="KAF5937251.1"/>
    </source>
</evidence>
<keyword evidence="18" id="KW-0964">Secreted</keyword>
<feature type="binding site" evidence="15">
    <location>
        <position position="98"/>
    </location>
    <ligand>
        <name>Ca(2+)</name>
        <dbReference type="ChEBI" id="CHEBI:29108"/>
        <label>1</label>
    </ligand>
</feature>
<dbReference type="PRINTS" id="PR00458">
    <property type="entry name" value="PEROXIDASE"/>
</dbReference>
<dbReference type="Pfam" id="PF00141">
    <property type="entry name" value="peroxidase"/>
    <property type="match status" value="1"/>
</dbReference>
<reference evidence="20 21" key="2">
    <citation type="submission" date="2020-07" db="EMBL/GenBank/DDBJ databases">
        <title>Genome assembly of wild tea tree DASZ reveals pedigree and selection history of tea varieties.</title>
        <authorList>
            <person name="Zhang W."/>
        </authorList>
    </citation>
    <scope>NUCLEOTIDE SEQUENCE [LARGE SCALE GENOMIC DNA]</scope>
    <source>
        <strain evidence="21">cv. G240</strain>
        <tissue evidence="20">Leaf</tissue>
    </source>
</reference>
<dbReference type="PROSITE" id="PS50873">
    <property type="entry name" value="PEROXIDASE_4"/>
    <property type="match status" value="1"/>
</dbReference>
<dbReference type="InterPro" id="IPR019793">
    <property type="entry name" value="Peroxidases_heam-ligand_BS"/>
</dbReference>
<evidence type="ECO:0000256" key="13">
    <source>
        <dbReference type="PIRSR" id="PIRSR600823-1"/>
    </source>
</evidence>
<keyword evidence="11 17" id="KW-1015">Disulfide bond</keyword>
<dbReference type="Proteomes" id="UP000593564">
    <property type="component" value="Unassembled WGS sequence"/>
</dbReference>
<dbReference type="GO" id="GO:0006979">
    <property type="term" value="P:response to oxidative stress"/>
    <property type="evidence" value="ECO:0007669"/>
    <property type="project" value="UniProtKB-UniRule"/>
</dbReference>
<evidence type="ECO:0000256" key="3">
    <source>
        <dbReference type="ARBA" id="ARBA00006873"/>
    </source>
</evidence>
<dbReference type="InterPro" id="IPR019794">
    <property type="entry name" value="Peroxidases_AS"/>
</dbReference>
<dbReference type="PROSITE" id="PS00436">
    <property type="entry name" value="PEROXIDASE_2"/>
    <property type="match status" value="1"/>
</dbReference>
<feature type="binding site" evidence="15">
    <location>
        <position position="261"/>
    </location>
    <ligand>
        <name>Ca(2+)</name>
        <dbReference type="ChEBI" id="CHEBI:29108"/>
        <label>2</label>
    </ligand>
</feature>
<keyword evidence="8 15" id="KW-0106">Calcium</keyword>
<evidence type="ECO:0000256" key="17">
    <source>
        <dbReference type="PIRSR" id="PIRSR600823-5"/>
    </source>
</evidence>
<feature type="binding site" evidence="14">
    <location>
        <position position="173"/>
    </location>
    <ligand>
        <name>substrate</name>
    </ligand>
</feature>
<dbReference type="GO" id="GO:0042744">
    <property type="term" value="P:hydrogen peroxide catabolic process"/>
    <property type="evidence" value="ECO:0007669"/>
    <property type="project" value="UniProtKB-KW"/>
</dbReference>
<keyword evidence="12" id="KW-0325">Glycoprotein</keyword>
<evidence type="ECO:0000256" key="8">
    <source>
        <dbReference type="ARBA" id="ARBA00022837"/>
    </source>
</evidence>
<evidence type="ECO:0000256" key="7">
    <source>
        <dbReference type="ARBA" id="ARBA00022723"/>
    </source>
</evidence>
<dbReference type="InterPro" id="IPR010255">
    <property type="entry name" value="Haem_peroxidase_sf"/>
</dbReference>
<keyword evidence="10 15" id="KW-0408">Iron</keyword>
<evidence type="ECO:0000256" key="5">
    <source>
        <dbReference type="ARBA" id="ARBA00022559"/>
    </source>
</evidence>
<feature type="binding site" evidence="15">
    <location>
        <position position="258"/>
    </location>
    <ligand>
        <name>Ca(2+)</name>
        <dbReference type="ChEBI" id="CHEBI:29108"/>
        <label>2</label>
    </ligand>
</feature>
<feature type="disulfide bond" evidence="17">
    <location>
        <begin position="45"/>
        <end position="125"/>
    </location>
</feature>
<dbReference type="Gene3D" id="1.10.520.10">
    <property type="match status" value="1"/>
</dbReference>
<gene>
    <name evidence="20" type="ORF">HYC85_024757</name>
</gene>
<comment type="subcellular location">
    <subcellularLocation>
        <location evidence="18">Secreted</location>
    </subcellularLocation>
</comment>
<organism evidence="20 21">
    <name type="scientific">Camellia sinensis</name>
    <name type="common">Tea plant</name>
    <name type="synonym">Thea sinensis</name>
    <dbReference type="NCBI Taxonomy" id="4442"/>
    <lineage>
        <taxon>Eukaryota</taxon>
        <taxon>Viridiplantae</taxon>
        <taxon>Streptophyta</taxon>
        <taxon>Embryophyta</taxon>
        <taxon>Tracheophyta</taxon>
        <taxon>Spermatophyta</taxon>
        <taxon>Magnoliopsida</taxon>
        <taxon>eudicotyledons</taxon>
        <taxon>Gunneridae</taxon>
        <taxon>Pentapetalae</taxon>
        <taxon>asterids</taxon>
        <taxon>Ericales</taxon>
        <taxon>Theaceae</taxon>
        <taxon>Camellia</taxon>
    </lineage>
</organism>
<keyword evidence="18" id="KW-0376">Hydrogen peroxide</keyword>
<feature type="binding site" evidence="15">
    <location>
        <position position="266"/>
    </location>
    <ligand>
        <name>Ca(2+)</name>
        <dbReference type="ChEBI" id="CHEBI:29108"/>
        <label>2</label>
    </ligand>
</feature>
<keyword evidence="9 18" id="KW-0560">Oxidoreductase</keyword>
<feature type="domain" description="Plant heme peroxidase family profile" evidence="19">
    <location>
        <begin position="35"/>
        <end position="338"/>
    </location>
</feature>
<feature type="binding site" evidence="15">
    <location>
        <position position="77"/>
    </location>
    <ligand>
        <name>Ca(2+)</name>
        <dbReference type="ChEBI" id="CHEBI:29108"/>
        <label>1</label>
    </ligand>
</feature>
<dbReference type="EMBL" id="JACBKZ010000012">
    <property type="protein sequence ID" value="KAF5937251.1"/>
    <property type="molecule type" value="Genomic_DNA"/>
</dbReference>
<dbReference type="GO" id="GO:0140825">
    <property type="term" value="F:lactoperoxidase activity"/>
    <property type="evidence" value="ECO:0007669"/>
    <property type="project" value="UniProtKB-EC"/>
</dbReference>
<dbReference type="GO" id="GO:0005576">
    <property type="term" value="C:extracellular region"/>
    <property type="evidence" value="ECO:0007669"/>
    <property type="project" value="UniProtKB-SubCell"/>
</dbReference>
<keyword evidence="5 18" id="KW-0575">Peroxidase</keyword>
<evidence type="ECO:0000256" key="4">
    <source>
        <dbReference type="ARBA" id="ARBA00012313"/>
    </source>
</evidence>
<dbReference type="InterPro" id="IPR002016">
    <property type="entry name" value="Haem_peroxidase"/>
</dbReference>
<dbReference type="SUPFAM" id="SSF48113">
    <property type="entry name" value="Heme-dependent peroxidases"/>
    <property type="match status" value="1"/>
</dbReference>
<dbReference type="FunFam" id="1.10.520.10:FF:000001">
    <property type="entry name" value="Peroxidase"/>
    <property type="match status" value="1"/>
</dbReference>
<name>A0A7J7GBF7_CAMSI</name>
<dbReference type="GO" id="GO:0046872">
    <property type="term" value="F:metal ion binding"/>
    <property type="evidence" value="ECO:0007669"/>
    <property type="project" value="UniProtKB-UniRule"/>
</dbReference>
<comment type="cofactor">
    <cofactor evidence="15 18">
        <name>Ca(2+)</name>
        <dbReference type="ChEBI" id="CHEBI:29108"/>
    </cofactor>
    <text evidence="15 18">Binds 2 calcium ions per subunit.</text>
</comment>
<evidence type="ECO:0000256" key="18">
    <source>
        <dbReference type="RuleBase" id="RU362060"/>
    </source>
</evidence>
<feature type="disulfide bond" evidence="17">
    <location>
        <begin position="131"/>
        <end position="334"/>
    </location>
</feature>
<dbReference type="PROSITE" id="PS51257">
    <property type="entry name" value="PROKAR_LIPOPROTEIN"/>
    <property type="match status" value="1"/>
</dbReference>
<dbReference type="PRINTS" id="PR00461">
    <property type="entry name" value="PLPEROXIDASE"/>
</dbReference>
<proteinExistence type="inferred from homology"/>
<sequence>MDPNCSRFQVLALVISSCLIFSFSISAMASPVVVPLKLGFYQTTCPSAEATVRKAVSKAISKNPGIAAGLIRMHFHDCFVRGCDGSMLLDSTPGKPTEKEHPANNPSLRGFEVIDEAKAQIEAICPKTVSCADIVAFAARDSAFMAGGINYAVPVGRRDGRVSLSDDISQNLPAPFFNATQLEDNFARKGLSRDEMVTLSGAHSIGVFHCSSFSTRLYSFNATHPQDPSMDPNYAAFLKTKCPPSNAGAAVNPTVALDVVTPNRLDNKYYTVLKKHCGVLTSDQTLLSNPSMAKAVMYNAKYGSKWEAKFASAMVRMGYIDVLTGKHGEIRNNCHIVNY</sequence>